<gene>
    <name evidence="1" type="ORF">N8T08_005004</name>
</gene>
<comment type="caution">
    <text evidence="1">The sequence shown here is derived from an EMBL/GenBank/DDBJ whole genome shotgun (WGS) entry which is preliminary data.</text>
</comment>
<dbReference type="EMBL" id="JAOPJF010000029">
    <property type="protein sequence ID" value="KAK1144700.1"/>
    <property type="molecule type" value="Genomic_DNA"/>
</dbReference>
<evidence type="ECO:0000313" key="2">
    <source>
        <dbReference type="Proteomes" id="UP001177260"/>
    </source>
</evidence>
<evidence type="ECO:0000313" key="1">
    <source>
        <dbReference type="EMBL" id="KAK1144700.1"/>
    </source>
</evidence>
<organism evidence="1 2">
    <name type="scientific">Aspergillus melleus</name>
    <dbReference type="NCBI Taxonomy" id="138277"/>
    <lineage>
        <taxon>Eukaryota</taxon>
        <taxon>Fungi</taxon>
        <taxon>Dikarya</taxon>
        <taxon>Ascomycota</taxon>
        <taxon>Pezizomycotina</taxon>
        <taxon>Eurotiomycetes</taxon>
        <taxon>Eurotiomycetidae</taxon>
        <taxon>Eurotiales</taxon>
        <taxon>Aspergillaceae</taxon>
        <taxon>Aspergillus</taxon>
        <taxon>Aspergillus subgen. Circumdati</taxon>
    </lineage>
</organism>
<dbReference type="Proteomes" id="UP001177260">
    <property type="component" value="Unassembled WGS sequence"/>
</dbReference>
<proteinExistence type="predicted"/>
<sequence>MQPSQFYISCKANAACDSFPNLSVVRIPFARITSSKIPDRSARITITPTTLIDASTVHKMAEPKPSRSLIHATNTEGEENKQENDEEEKCDSDLEWGDEVVARGYYRNAANLEEYGFRPVWWEGEYPYDEIPDDIREYLNEDGRADNLTLIGPLRSIAWLAGIDELVEAIDSPAYTIEDSIEVIPFGCTLRWPLRQLDEEGLISARILEQAYADTCHFDSWRYGRWRPCRSRGVKDECPAGVGDSPVLLPLKEITRQNRVEGVSGSIMCMKVKNNHKGPEYLEKLIRRQAEGLLGSGRLWFRGLSMKALRSTLAFFIPQVSSNRFDNEFGPGFYTSDGLEAALNYIQKGSGAVMVFKNPDLLDATVWHLETGKLEAWVARWTSPTVDEVNEDAPPEYRSADFIKGPLSKRNDNQRGKREQWKSYAQLVAVSYKGCQILANALFMIIFVEPK</sequence>
<name>A0ACC3B346_9EURO</name>
<reference evidence="1 2" key="1">
    <citation type="journal article" date="2023" name="ACS Omega">
        <title>Identification of the Neoaspergillic Acid Biosynthesis Gene Cluster by Establishing an In Vitro CRISPR-Ribonucleoprotein Genetic System in Aspergillus melleus.</title>
        <authorList>
            <person name="Yuan B."/>
            <person name="Grau M.F."/>
            <person name="Murata R.M."/>
            <person name="Torok T."/>
            <person name="Venkateswaran K."/>
            <person name="Stajich J.E."/>
            <person name="Wang C.C.C."/>
        </authorList>
    </citation>
    <scope>NUCLEOTIDE SEQUENCE [LARGE SCALE GENOMIC DNA]</scope>
    <source>
        <strain evidence="1 2">IMV 1140</strain>
    </source>
</reference>
<keyword evidence="2" id="KW-1185">Reference proteome</keyword>
<protein>
    <submittedName>
        <fullName evidence="1">Uncharacterized protein</fullName>
    </submittedName>
</protein>
<accession>A0ACC3B346</accession>